<evidence type="ECO:0000256" key="6">
    <source>
        <dbReference type="SAM" id="Phobius"/>
    </source>
</evidence>
<dbReference type="Proteomes" id="UP001201812">
    <property type="component" value="Unassembled WGS sequence"/>
</dbReference>
<organism evidence="7 8">
    <name type="scientific">Ditylenchus destructor</name>
    <dbReference type="NCBI Taxonomy" id="166010"/>
    <lineage>
        <taxon>Eukaryota</taxon>
        <taxon>Metazoa</taxon>
        <taxon>Ecdysozoa</taxon>
        <taxon>Nematoda</taxon>
        <taxon>Chromadorea</taxon>
        <taxon>Rhabditida</taxon>
        <taxon>Tylenchina</taxon>
        <taxon>Tylenchomorpha</taxon>
        <taxon>Sphaerularioidea</taxon>
        <taxon>Anguinidae</taxon>
        <taxon>Anguininae</taxon>
        <taxon>Ditylenchus</taxon>
    </lineage>
</organism>
<feature type="transmembrane region" description="Helical" evidence="6">
    <location>
        <begin position="20"/>
        <end position="43"/>
    </location>
</feature>
<keyword evidence="8" id="KW-1185">Reference proteome</keyword>
<evidence type="ECO:0000256" key="3">
    <source>
        <dbReference type="ARBA" id="ARBA00022989"/>
    </source>
</evidence>
<feature type="transmembrane region" description="Helical" evidence="6">
    <location>
        <begin position="55"/>
        <end position="74"/>
    </location>
</feature>
<evidence type="ECO:0000313" key="7">
    <source>
        <dbReference type="EMBL" id="KAI1725342.1"/>
    </source>
</evidence>
<dbReference type="GO" id="GO:0070072">
    <property type="term" value="P:vacuolar proton-transporting V-type ATPase complex assembly"/>
    <property type="evidence" value="ECO:0007669"/>
    <property type="project" value="InterPro"/>
</dbReference>
<keyword evidence="3 6" id="KW-1133">Transmembrane helix</keyword>
<dbReference type="PANTHER" id="PTHR31792">
    <property type="entry name" value="VACUOLAR ATPASE ASSEMBLY INTEGRAL MEMBRANE PROTEIN VMA21"/>
    <property type="match status" value="1"/>
</dbReference>
<gene>
    <name evidence="7" type="ORF">DdX_01998</name>
</gene>
<evidence type="ECO:0000256" key="1">
    <source>
        <dbReference type="ARBA" id="ARBA00022692"/>
    </source>
</evidence>
<dbReference type="EMBL" id="JAKKPZ010000002">
    <property type="protein sequence ID" value="KAI1725342.1"/>
    <property type="molecule type" value="Genomic_DNA"/>
</dbReference>
<keyword evidence="1 6" id="KW-0812">Transmembrane</keyword>
<dbReference type="GO" id="GO:0005789">
    <property type="term" value="C:endoplasmic reticulum membrane"/>
    <property type="evidence" value="ECO:0007669"/>
    <property type="project" value="TreeGrafter"/>
</dbReference>
<evidence type="ECO:0000313" key="8">
    <source>
        <dbReference type="Proteomes" id="UP001201812"/>
    </source>
</evidence>
<accession>A0AAD4RBV6</accession>
<keyword evidence="5" id="KW-0968">Cytoplasmic vesicle</keyword>
<keyword evidence="2" id="KW-0256">Endoplasmic reticulum</keyword>
<evidence type="ECO:0000256" key="4">
    <source>
        <dbReference type="ARBA" id="ARBA00023136"/>
    </source>
</evidence>
<evidence type="ECO:0000256" key="2">
    <source>
        <dbReference type="ARBA" id="ARBA00022824"/>
    </source>
</evidence>
<name>A0AAD4RBV6_9BILA</name>
<keyword evidence="4 6" id="KW-0472">Membrane</keyword>
<proteinExistence type="predicted"/>
<comment type="caution">
    <text evidence="7">The sequence shown here is derived from an EMBL/GenBank/DDBJ whole genome shotgun (WGS) entry which is preliminary data.</text>
</comment>
<dbReference type="InterPro" id="IPR019013">
    <property type="entry name" value="Vma21"/>
</dbReference>
<sequence length="89" mass="9880">MDELVHNFRDTGVQGAIKGLITYSLLILAVPLGSMFLLKMFFFEGLLGYSDKDSMTYSAIVAVILVHVVLILWIRKAFSGEPDKAEKAD</sequence>
<dbReference type="PANTHER" id="PTHR31792:SF3">
    <property type="entry name" value="VACUOLAR ATPASE ASSEMBLY INTEGRAL MEMBRANE PROTEIN VMA21"/>
    <property type="match status" value="1"/>
</dbReference>
<protein>
    <submittedName>
        <fullName evidence="7">VMA21-like domain-containing protein</fullName>
    </submittedName>
</protein>
<reference evidence="7" key="1">
    <citation type="submission" date="2022-01" db="EMBL/GenBank/DDBJ databases">
        <title>Genome Sequence Resource for Two Populations of Ditylenchus destructor, the Migratory Endoparasitic Phytonematode.</title>
        <authorList>
            <person name="Zhang H."/>
            <person name="Lin R."/>
            <person name="Xie B."/>
        </authorList>
    </citation>
    <scope>NUCLEOTIDE SEQUENCE</scope>
    <source>
        <strain evidence="7">BazhouSP</strain>
    </source>
</reference>
<dbReference type="Pfam" id="PF09446">
    <property type="entry name" value="VMA21"/>
    <property type="match status" value="1"/>
</dbReference>
<dbReference type="AlphaFoldDB" id="A0AAD4RBV6"/>
<evidence type="ECO:0000256" key="5">
    <source>
        <dbReference type="ARBA" id="ARBA00023329"/>
    </source>
</evidence>
<dbReference type="GO" id="GO:0031410">
    <property type="term" value="C:cytoplasmic vesicle"/>
    <property type="evidence" value="ECO:0007669"/>
    <property type="project" value="UniProtKB-KW"/>
</dbReference>